<proteinExistence type="inferred from homology"/>
<comment type="caution">
    <text evidence="9">The sequence shown here is derived from an EMBL/GenBank/DDBJ whole genome shotgun (WGS) entry which is preliminary data.</text>
</comment>
<feature type="compositionally biased region" description="Polar residues" evidence="7">
    <location>
        <begin position="1"/>
        <end position="18"/>
    </location>
</feature>
<dbReference type="Pfam" id="PF07986">
    <property type="entry name" value="TBCC"/>
    <property type="match status" value="1"/>
</dbReference>
<keyword evidence="10" id="KW-1185">Reference proteome</keyword>
<organism evidence="9 10">
    <name type="scientific">Macrostomum lignano</name>
    <dbReference type="NCBI Taxonomy" id="282301"/>
    <lineage>
        <taxon>Eukaryota</taxon>
        <taxon>Metazoa</taxon>
        <taxon>Spiralia</taxon>
        <taxon>Lophotrochozoa</taxon>
        <taxon>Platyhelminthes</taxon>
        <taxon>Rhabditophora</taxon>
        <taxon>Macrostomorpha</taxon>
        <taxon>Macrostomida</taxon>
        <taxon>Macrostomidae</taxon>
        <taxon>Macrostomum</taxon>
    </lineage>
</organism>
<dbReference type="InterPro" id="IPR017901">
    <property type="entry name" value="C-CAP_CF_C-like"/>
</dbReference>
<dbReference type="GO" id="GO:0031616">
    <property type="term" value="C:spindle pole centrosome"/>
    <property type="evidence" value="ECO:0007669"/>
    <property type="project" value="TreeGrafter"/>
</dbReference>
<accession>A0A267EYA2</accession>
<dbReference type="InterPro" id="IPR006599">
    <property type="entry name" value="CARP_motif"/>
</dbReference>
<protein>
    <recommendedName>
        <fullName evidence="4">TBCC domain-containing protein 1</fullName>
    </recommendedName>
</protein>
<gene>
    <name evidence="9" type="ORF">BOX15_Mlig014961g1</name>
</gene>
<feature type="region of interest" description="Disordered" evidence="7">
    <location>
        <begin position="184"/>
        <end position="211"/>
    </location>
</feature>
<dbReference type="InterPro" id="IPR016098">
    <property type="entry name" value="CAP/MinC_C"/>
</dbReference>
<keyword evidence="5" id="KW-0963">Cytoplasm</keyword>
<dbReference type="SMART" id="SM00673">
    <property type="entry name" value="CARP"/>
    <property type="match status" value="2"/>
</dbReference>
<dbReference type="PANTHER" id="PTHR16052">
    <property type="entry name" value="TBCC DOMAIN-CONTAINING PROTEIN 1"/>
    <property type="match status" value="1"/>
</dbReference>
<dbReference type="GO" id="GO:0051684">
    <property type="term" value="P:maintenance of Golgi location"/>
    <property type="evidence" value="ECO:0007669"/>
    <property type="project" value="TreeGrafter"/>
</dbReference>
<dbReference type="STRING" id="282301.A0A267EYA2"/>
<evidence type="ECO:0000256" key="1">
    <source>
        <dbReference type="ARBA" id="ARBA00004300"/>
    </source>
</evidence>
<dbReference type="PROSITE" id="PS51329">
    <property type="entry name" value="C_CAP_COFACTOR_C"/>
    <property type="match status" value="1"/>
</dbReference>
<evidence type="ECO:0000256" key="6">
    <source>
        <dbReference type="ARBA" id="ARBA00023212"/>
    </source>
</evidence>
<dbReference type="PANTHER" id="PTHR16052:SF0">
    <property type="entry name" value="TBCC DOMAIN-CONTAINING PROTEIN 1"/>
    <property type="match status" value="1"/>
</dbReference>
<comment type="subcellular location">
    <subcellularLocation>
        <location evidence="1">Cytoplasm</location>
        <location evidence="1">Cytoskeleton</location>
        <location evidence="1">Microtubule organizing center</location>
        <location evidence="1">Centrosome</location>
    </subcellularLocation>
    <subcellularLocation>
        <location evidence="2">Cytoplasm</location>
        <location evidence="2">Cytoskeleton</location>
        <location evidence="2">Spindle pole</location>
    </subcellularLocation>
</comment>
<evidence type="ECO:0000259" key="8">
    <source>
        <dbReference type="PROSITE" id="PS51329"/>
    </source>
</evidence>
<evidence type="ECO:0000256" key="2">
    <source>
        <dbReference type="ARBA" id="ARBA00004647"/>
    </source>
</evidence>
<evidence type="ECO:0000313" key="10">
    <source>
        <dbReference type="Proteomes" id="UP000215902"/>
    </source>
</evidence>
<dbReference type="EMBL" id="NIVC01001554">
    <property type="protein sequence ID" value="PAA66491.1"/>
    <property type="molecule type" value="Genomic_DNA"/>
</dbReference>
<feature type="non-terminal residue" evidence="9">
    <location>
        <position position="1"/>
    </location>
</feature>
<feature type="compositionally biased region" description="Low complexity" evidence="7">
    <location>
        <begin position="19"/>
        <end position="40"/>
    </location>
</feature>
<evidence type="ECO:0000256" key="3">
    <source>
        <dbReference type="ARBA" id="ARBA00008848"/>
    </source>
</evidence>
<evidence type="ECO:0000256" key="7">
    <source>
        <dbReference type="SAM" id="MobiDB-lite"/>
    </source>
</evidence>
<feature type="compositionally biased region" description="Basic and acidic residues" evidence="7">
    <location>
        <begin position="616"/>
        <end position="626"/>
    </location>
</feature>
<sequence length="646" mass="69959">DSSEPTPCTVRMSANFQYSGSRPSSSGSRSSSSTSATLTATGGKSSITFWVRFEPLTFAVFPVSPCQRLTPKNLRKLVLHARSKGASGFPQLTFPVWRLFASEHLASGSDVAWLMFHACMMTCGTNPDRLSELECRLHEESNRGGGSAQETVRNQQSVDLFTFVIFLYMQKINAINLRRSHQTTSAEWPRAEGDASESSLGGGGSGGGGSGGLAASLTASAAGKCQDEQTHVAFVQENLRELLDLLAESDAYSDNVQLSREAADALRLLLAGSDDGGRTVRTVQELGAQPRMAASSGYSKVTRSFACRPLATWIIANLGQNPLGVQAMMASSTRICWPLHSDAPKPRGRVCSNADKAAAPSDKLVLLHAVSRETVCRAGGHTCDQASLLAWRCSDSALYLLTPLRSASLHKCARSMVLLGACSGTLLVDQCSDCVVVAACRRLCVSRSVRCTLHVMTPNQPVIGPGCESLLLAPHHASFPQLGRCLRLCKLNKSLAPGVYNRPHLLTGAAVDGHSVTAASIWRPMHPADFFPMSVPFQFSESEDSEITCLELPPEYEEAVQERMKRKRQFQELVSRCRLTPGQRRQLTDAVQQRFNRWLTDTGLSRQLASLDRDAYVAMRQERPPDSARSSNGRGGGTGGHRQNAE</sequence>
<comment type="similarity">
    <text evidence="3">Belongs to the TBCC family.</text>
</comment>
<dbReference type="Gene3D" id="2.160.20.70">
    <property type="match status" value="1"/>
</dbReference>
<dbReference type="InterPro" id="IPR039589">
    <property type="entry name" value="TBCC1"/>
</dbReference>
<reference evidence="9 10" key="1">
    <citation type="submission" date="2017-06" db="EMBL/GenBank/DDBJ databases">
        <title>A platform for efficient transgenesis in Macrostomum lignano, a flatworm model organism for stem cell research.</title>
        <authorList>
            <person name="Berezikov E."/>
        </authorList>
    </citation>
    <scope>NUCLEOTIDE SEQUENCE [LARGE SCALE GENOMIC DNA]</scope>
    <source>
        <strain evidence="9">DV1</strain>
        <tissue evidence="9">Whole organism</tissue>
    </source>
</reference>
<feature type="domain" description="C-CAP/cofactor C-like" evidence="8">
    <location>
        <begin position="360"/>
        <end position="511"/>
    </location>
</feature>
<feature type="region of interest" description="Disordered" evidence="7">
    <location>
        <begin position="616"/>
        <end position="646"/>
    </location>
</feature>
<evidence type="ECO:0000256" key="5">
    <source>
        <dbReference type="ARBA" id="ARBA00022490"/>
    </source>
</evidence>
<evidence type="ECO:0000256" key="4">
    <source>
        <dbReference type="ARBA" id="ARBA00017559"/>
    </source>
</evidence>
<dbReference type="InterPro" id="IPR012945">
    <property type="entry name" value="Tubulin-bd_cofactor_C_dom"/>
</dbReference>
<dbReference type="GO" id="GO:0051661">
    <property type="term" value="P:maintenance of centrosome location"/>
    <property type="evidence" value="ECO:0007669"/>
    <property type="project" value="TreeGrafter"/>
</dbReference>
<name>A0A267EYA2_9PLAT</name>
<evidence type="ECO:0000313" key="9">
    <source>
        <dbReference type="EMBL" id="PAA66491.1"/>
    </source>
</evidence>
<feature type="compositionally biased region" description="Gly residues" evidence="7">
    <location>
        <begin position="200"/>
        <end position="211"/>
    </location>
</feature>
<feature type="region of interest" description="Disordered" evidence="7">
    <location>
        <begin position="1"/>
        <end position="40"/>
    </location>
</feature>
<keyword evidence="6" id="KW-0206">Cytoskeleton</keyword>
<dbReference type="AlphaFoldDB" id="A0A267EYA2"/>
<dbReference type="Proteomes" id="UP000215902">
    <property type="component" value="Unassembled WGS sequence"/>
</dbReference>
<dbReference type="OrthoDB" id="427777at2759"/>